<organism evidence="1 2">
    <name type="scientific">Gryllus longicercus</name>
    <dbReference type="NCBI Taxonomy" id="2509291"/>
    <lineage>
        <taxon>Eukaryota</taxon>
        <taxon>Metazoa</taxon>
        <taxon>Ecdysozoa</taxon>
        <taxon>Arthropoda</taxon>
        <taxon>Hexapoda</taxon>
        <taxon>Insecta</taxon>
        <taxon>Pterygota</taxon>
        <taxon>Neoptera</taxon>
        <taxon>Polyneoptera</taxon>
        <taxon>Orthoptera</taxon>
        <taxon>Ensifera</taxon>
        <taxon>Gryllidea</taxon>
        <taxon>Grylloidea</taxon>
        <taxon>Gryllidae</taxon>
        <taxon>Gryllinae</taxon>
        <taxon>Gryllus</taxon>
    </lineage>
</organism>
<dbReference type="Proteomes" id="UP001378592">
    <property type="component" value="Unassembled WGS sequence"/>
</dbReference>
<gene>
    <name evidence="1" type="ORF">R5R35_005030</name>
</gene>
<reference evidence="1 2" key="1">
    <citation type="submission" date="2024-03" db="EMBL/GenBank/DDBJ databases">
        <title>The genome assembly and annotation of the cricket Gryllus longicercus Weissman &amp; Gray.</title>
        <authorList>
            <person name="Szrajer S."/>
            <person name="Gray D."/>
            <person name="Ylla G."/>
        </authorList>
    </citation>
    <scope>NUCLEOTIDE SEQUENCE [LARGE SCALE GENOMIC DNA]</scope>
    <source>
        <strain evidence="1">DAG 2021-001</strain>
        <tissue evidence="1">Whole body minus gut</tissue>
    </source>
</reference>
<protein>
    <submittedName>
        <fullName evidence="1">Uncharacterized protein</fullName>
    </submittedName>
</protein>
<proteinExistence type="predicted"/>
<evidence type="ECO:0000313" key="1">
    <source>
        <dbReference type="EMBL" id="KAK7868405.1"/>
    </source>
</evidence>
<sequence>MGCISICVLVHLASCRFRRGPGGKEKVAPSVGVSTTPVALAISSLSLMSAGGSGRSRAGCFLNRLRGMFERSAVSTSVASSEFLSTSVPTARRCVWRKNPSRPVMVRDARVAGVEAARNSLSDRVRSPDMLTLPPNNLWSITSQLIRHLKCNKQ</sequence>
<keyword evidence="2" id="KW-1185">Reference proteome</keyword>
<name>A0AAN9VNP4_9ORTH</name>
<comment type="caution">
    <text evidence="1">The sequence shown here is derived from an EMBL/GenBank/DDBJ whole genome shotgun (WGS) entry which is preliminary data.</text>
</comment>
<dbReference type="AlphaFoldDB" id="A0AAN9VNP4"/>
<dbReference type="EMBL" id="JAZDUA010000095">
    <property type="protein sequence ID" value="KAK7868405.1"/>
    <property type="molecule type" value="Genomic_DNA"/>
</dbReference>
<accession>A0AAN9VNP4</accession>
<evidence type="ECO:0000313" key="2">
    <source>
        <dbReference type="Proteomes" id="UP001378592"/>
    </source>
</evidence>